<keyword evidence="2" id="KW-0812">Transmembrane</keyword>
<comment type="caution">
    <text evidence="4">The sequence shown here is derived from an EMBL/GenBank/DDBJ whole genome shotgun (WGS) entry which is preliminary data.</text>
</comment>
<dbReference type="Proteomes" id="UP001596222">
    <property type="component" value="Unassembled WGS sequence"/>
</dbReference>
<gene>
    <name evidence="4" type="ORF">ACFPP6_29535</name>
</gene>
<dbReference type="Pfam" id="PF07885">
    <property type="entry name" value="Ion_trans_2"/>
    <property type="match status" value="1"/>
</dbReference>
<keyword evidence="5" id="KW-1185">Reference proteome</keyword>
<sequence>MSVALRPIGTATGLVLAYYLLPLDRRFEGSSAVGLVLGLVAVAALFTWQIRSILRSSRPRLRAVQALATTVPLFLLLFAATYYLMERTAPGSFGEPLNRTDALYFTLTVFSTVGFGDITPRSEPARIVTMVQMAGDILLIGVAAHVVVGAVQSALGRGHADGRGQPPAAGPSPGPGSAGRG</sequence>
<evidence type="ECO:0000259" key="3">
    <source>
        <dbReference type="Pfam" id="PF07885"/>
    </source>
</evidence>
<keyword evidence="4" id="KW-0407">Ion channel</keyword>
<feature type="transmembrane region" description="Helical" evidence="2">
    <location>
        <begin position="32"/>
        <end position="51"/>
    </location>
</feature>
<proteinExistence type="predicted"/>
<evidence type="ECO:0000313" key="5">
    <source>
        <dbReference type="Proteomes" id="UP001596222"/>
    </source>
</evidence>
<evidence type="ECO:0000256" key="2">
    <source>
        <dbReference type="SAM" id="Phobius"/>
    </source>
</evidence>
<keyword evidence="4" id="KW-0813">Transport</keyword>
<accession>A0ABW0A9W7</accession>
<evidence type="ECO:0000313" key="4">
    <source>
        <dbReference type="EMBL" id="MFC5148817.1"/>
    </source>
</evidence>
<reference evidence="5" key="1">
    <citation type="journal article" date="2019" name="Int. J. Syst. Evol. Microbiol.">
        <title>The Global Catalogue of Microorganisms (GCM) 10K type strain sequencing project: providing services to taxonomists for standard genome sequencing and annotation.</title>
        <authorList>
            <consortium name="The Broad Institute Genomics Platform"/>
            <consortium name="The Broad Institute Genome Sequencing Center for Infectious Disease"/>
            <person name="Wu L."/>
            <person name="Ma J."/>
        </authorList>
    </citation>
    <scope>NUCLEOTIDE SEQUENCE [LARGE SCALE GENOMIC DNA]</scope>
    <source>
        <strain evidence="5">CGMCC 4.1641</strain>
    </source>
</reference>
<name>A0ABW0A9W7_9ACTN</name>
<feature type="region of interest" description="Disordered" evidence="1">
    <location>
        <begin position="158"/>
        <end position="181"/>
    </location>
</feature>
<dbReference type="Gene3D" id="1.10.287.70">
    <property type="match status" value="1"/>
</dbReference>
<dbReference type="RefSeq" id="WP_382048774.1">
    <property type="nucleotide sequence ID" value="NZ_JBHSKJ010000021.1"/>
</dbReference>
<evidence type="ECO:0000256" key="1">
    <source>
        <dbReference type="SAM" id="MobiDB-lite"/>
    </source>
</evidence>
<keyword evidence="2" id="KW-1133">Transmembrane helix</keyword>
<keyword evidence="2" id="KW-0472">Membrane</keyword>
<dbReference type="EMBL" id="JBHSKJ010000021">
    <property type="protein sequence ID" value="MFC5148817.1"/>
    <property type="molecule type" value="Genomic_DNA"/>
</dbReference>
<protein>
    <submittedName>
        <fullName evidence="4">Potassium channel family protein</fullName>
    </submittedName>
</protein>
<dbReference type="InterPro" id="IPR013099">
    <property type="entry name" value="K_chnl_dom"/>
</dbReference>
<keyword evidence="4" id="KW-0406">Ion transport</keyword>
<feature type="domain" description="Potassium channel" evidence="3">
    <location>
        <begin position="73"/>
        <end position="151"/>
    </location>
</feature>
<feature type="transmembrane region" description="Helical" evidence="2">
    <location>
        <begin position="127"/>
        <end position="148"/>
    </location>
</feature>
<dbReference type="GO" id="GO:0034220">
    <property type="term" value="P:monoatomic ion transmembrane transport"/>
    <property type="evidence" value="ECO:0007669"/>
    <property type="project" value="UniProtKB-KW"/>
</dbReference>
<organism evidence="4 5">
    <name type="scientific">Streptomyces aureoversilis</name>
    <dbReference type="NCBI Taxonomy" id="67277"/>
    <lineage>
        <taxon>Bacteria</taxon>
        <taxon>Bacillati</taxon>
        <taxon>Actinomycetota</taxon>
        <taxon>Actinomycetes</taxon>
        <taxon>Kitasatosporales</taxon>
        <taxon>Streptomycetaceae</taxon>
        <taxon>Streptomyces</taxon>
    </lineage>
</organism>
<dbReference type="SUPFAM" id="SSF81324">
    <property type="entry name" value="Voltage-gated potassium channels"/>
    <property type="match status" value="1"/>
</dbReference>
<feature type="transmembrane region" description="Helical" evidence="2">
    <location>
        <begin position="63"/>
        <end position="82"/>
    </location>
</feature>